<evidence type="ECO:0000313" key="3">
    <source>
        <dbReference type="EMBL" id="KAG6670121.1"/>
    </source>
</evidence>
<dbReference type="AlphaFoldDB" id="A0A8T1RV52"/>
<dbReference type="PANTHER" id="PTHR33142:SF15">
    <property type="entry name" value="CYCLIN-DEPENDENT PROTEIN KINASE INHIBITOR SMR4"/>
    <property type="match status" value="1"/>
</dbReference>
<evidence type="ECO:0000313" key="5">
    <source>
        <dbReference type="Proteomes" id="UP000811609"/>
    </source>
</evidence>
<accession>A0A8T1RV52</accession>
<evidence type="ECO:0000313" key="4">
    <source>
        <dbReference type="EMBL" id="KAG6734852.1"/>
    </source>
</evidence>
<reference evidence="4" key="2">
    <citation type="submission" date="2021-01" db="EMBL/GenBank/DDBJ databases">
        <authorList>
            <person name="Lovell J.T."/>
            <person name="Bentley N."/>
            <person name="Bhattarai G."/>
            <person name="Jenkins J.W."/>
            <person name="Sreedasyam A."/>
            <person name="Alarcon Y."/>
            <person name="Bock C."/>
            <person name="Boston L."/>
            <person name="Carlson J."/>
            <person name="Cervantes K."/>
            <person name="Clermont K."/>
            <person name="Krom N."/>
            <person name="Kubenka K."/>
            <person name="Mamidi S."/>
            <person name="Mattison C."/>
            <person name="Monteros M."/>
            <person name="Pisani C."/>
            <person name="Plott C."/>
            <person name="Rajasekar S."/>
            <person name="Rhein H.S."/>
            <person name="Rohla C."/>
            <person name="Song M."/>
            <person name="Hilaire R.S."/>
            <person name="Shu S."/>
            <person name="Wells L."/>
            <person name="Wang X."/>
            <person name="Webber J."/>
            <person name="Heerema R.J."/>
            <person name="Klein P."/>
            <person name="Conner P."/>
            <person name="Grauke L."/>
            <person name="Grimwood J."/>
            <person name="Schmutz J."/>
            <person name="Randall J.J."/>
        </authorList>
    </citation>
    <scope>NUCLEOTIDE SEQUENCE</scope>
    <source>
        <tissue evidence="4">Leaf</tissue>
    </source>
</reference>
<keyword evidence="2" id="KW-0131">Cell cycle</keyword>
<evidence type="ECO:0000256" key="1">
    <source>
        <dbReference type="ARBA" id="ARBA00023013"/>
    </source>
</evidence>
<dbReference type="InterPro" id="IPR040389">
    <property type="entry name" value="SMR"/>
</dbReference>
<gene>
    <name evidence="3" type="ORF">CIPAW_01G289300</name>
    <name evidence="4" type="ORF">I3842_01G291000</name>
</gene>
<protein>
    <submittedName>
        <fullName evidence="3">Uncharacterized protein</fullName>
    </submittedName>
</protein>
<organism evidence="3 5">
    <name type="scientific">Carya illinoinensis</name>
    <name type="common">Pecan</name>
    <dbReference type="NCBI Taxonomy" id="32201"/>
    <lineage>
        <taxon>Eukaryota</taxon>
        <taxon>Viridiplantae</taxon>
        <taxon>Streptophyta</taxon>
        <taxon>Embryophyta</taxon>
        <taxon>Tracheophyta</taxon>
        <taxon>Spermatophyta</taxon>
        <taxon>Magnoliopsida</taxon>
        <taxon>eudicotyledons</taxon>
        <taxon>Gunneridae</taxon>
        <taxon>Pentapetalae</taxon>
        <taxon>rosids</taxon>
        <taxon>fabids</taxon>
        <taxon>Fagales</taxon>
        <taxon>Juglandaceae</taxon>
        <taxon>Carya</taxon>
    </lineage>
</organism>
<keyword evidence="5" id="KW-1185">Reference proteome</keyword>
<keyword evidence="1" id="KW-0649">Protein kinase inhibitor</keyword>
<name>A0A8T1RV52_CARIL</name>
<reference evidence="3" key="1">
    <citation type="submission" date="2020-12" db="EMBL/GenBank/DDBJ databases">
        <title>WGS assembly of Carya illinoinensis cv. Pawnee.</title>
        <authorList>
            <person name="Platts A."/>
            <person name="Shu S."/>
            <person name="Wright S."/>
            <person name="Barry K."/>
            <person name="Edger P."/>
            <person name="Pires J.C."/>
            <person name="Schmutz J."/>
        </authorList>
    </citation>
    <scope>NUCLEOTIDE SEQUENCE</scope>
    <source>
        <tissue evidence="3">Leaf</tissue>
    </source>
</reference>
<dbReference type="PANTHER" id="PTHR33142">
    <property type="entry name" value="CYCLIN-DEPENDENT PROTEIN KINASE INHIBITOR SMR13"/>
    <property type="match status" value="1"/>
</dbReference>
<dbReference type="GO" id="GO:0005634">
    <property type="term" value="C:nucleus"/>
    <property type="evidence" value="ECO:0007669"/>
    <property type="project" value="TreeGrafter"/>
</dbReference>
<dbReference type="Proteomes" id="UP000811246">
    <property type="component" value="Chromosome 1"/>
</dbReference>
<dbReference type="Proteomes" id="UP000811609">
    <property type="component" value="Chromosome 1"/>
</dbReference>
<dbReference type="EMBL" id="CM031825">
    <property type="protein sequence ID" value="KAG6734852.1"/>
    <property type="molecule type" value="Genomic_DNA"/>
</dbReference>
<dbReference type="GO" id="GO:0032875">
    <property type="term" value="P:regulation of DNA endoreduplication"/>
    <property type="evidence" value="ECO:0007669"/>
    <property type="project" value="InterPro"/>
</dbReference>
<sequence length="76" mass="8529">MELNERVVGNERVEEEGCVTPRHNDCQIPTALACPPAPKKKMALVKHRNQPSKNGFFQPPDLDVLFAMTPRREACA</sequence>
<dbReference type="EMBL" id="CM031809">
    <property type="protein sequence ID" value="KAG6670121.1"/>
    <property type="molecule type" value="Genomic_DNA"/>
</dbReference>
<comment type="caution">
    <text evidence="3">The sequence shown here is derived from an EMBL/GenBank/DDBJ whole genome shotgun (WGS) entry which is preliminary data.</text>
</comment>
<proteinExistence type="predicted"/>
<evidence type="ECO:0000256" key="2">
    <source>
        <dbReference type="ARBA" id="ARBA00023306"/>
    </source>
</evidence>
<dbReference type="GO" id="GO:0004860">
    <property type="term" value="F:protein kinase inhibitor activity"/>
    <property type="evidence" value="ECO:0007669"/>
    <property type="project" value="UniProtKB-KW"/>
</dbReference>